<organism evidence="9 10">
    <name type="scientific">Minwuia thermotolerans</name>
    <dbReference type="NCBI Taxonomy" id="2056226"/>
    <lineage>
        <taxon>Bacteria</taxon>
        <taxon>Pseudomonadati</taxon>
        <taxon>Pseudomonadota</taxon>
        <taxon>Alphaproteobacteria</taxon>
        <taxon>Minwuiales</taxon>
        <taxon>Minwuiaceae</taxon>
        <taxon>Minwuia</taxon>
    </lineage>
</organism>
<dbReference type="Proteomes" id="UP000229498">
    <property type="component" value="Unassembled WGS sequence"/>
</dbReference>
<dbReference type="Pfam" id="PF04093">
    <property type="entry name" value="MreD"/>
    <property type="match status" value="1"/>
</dbReference>
<reference evidence="9 10" key="1">
    <citation type="submission" date="2017-11" db="EMBL/GenBank/DDBJ databases">
        <title>Draft genome sequence of Rhizobiales bacterium SY3-13.</title>
        <authorList>
            <person name="Sun C."/>
        </authorList>
    </citation>
    <scope>NUCLEOTIDE SEQUENCE [LARGE SCALE GENOMIC DNA]</scope>
    <source>
        <strain evidence="9 10">SY3-13</strain>
    </source>
</reference>
<evidence type="ECO:0000256" key="2">
    <source>
        <dbReference type="ARBA" id="ARBA00007776"/>
    </source>
</evidence>
<evidence type="ECO:0000256" key="5">
    <source>
        <dbReference type="ARBA" id="ARBA00022960"/>
    </source>
</evidence>
<accession>A0A2M9G615</accession>
<proteinExistence type="inferred from homology"/>
<keyword evidence="6 8" id="KW-1133">Transmembrane helix</keyword>
<dbReference type="AlphaFoldDB" id="A0A2M9G615"/>
<dbReference type="GO" id="GO:0008360">
    <property type="term" value="P:regulation of cell shape"/>
    <property type="evidence" value="ECO:0007669"/>
    <property type="project" value="UniProtKB-KW"/>
</dbReference>
<gene>
    <name evidence="9" type="primary">mreD</name>
    <name evidence="9" type="ORF">CVT23_02655</name>
</gene>
<sequence>MSDDRIWHPSRLLLALPGLVTVLLILVGSVPIGAPLVGPVLPAFGMIAVFVFAVQRPDLMPHWLAFLIGLAQDLVTGGPLGLNALLLMVVQAVCAGQRRFLVGRPFALAWAGFAVIALPAALAQWLIACIYFAEIVPIGDVMLQAGSTVALFPFVAAPLLYVAHRLGQEQPA</sequence>
<comment type="similarity">
    <text evidence="2">Belongs to the MreD family.</text>
</comment>
<protein>
    <submittedName>
        <fullName evidence="9">Rod shape-determining protein MreD</fullName>
    </submittedName>
</protein>
<feature type="transmembrane region" description="Helical" evidence="8">
    <location>
        <begin position="12"/>
        <end position="30"/>
    </location>
</feature>
<evidence type="ECO:0000313" key="10">
    <source>
        <dbReference type="Proteomes" id="UP000229498"/>
    </source>
</evidence>
<evidence type="ECO:0000256" key="6">
    <source>
        <dbReference type="ARBA" id="ARBA00022989"/>
    </source>
</evidence>
<evidence type="ECO:0000256" key="3">
    <source>
        <dbReference type="ARBA" id="ARBA00022475"/>
    </source>
</evidence>
<evidence type="ECO:0000256" key="7">
    <source>
        <dbReference type="ARBA" id="ARBA00023136"/>
    </source>
</evidence>
<keyword evidence="10" id="KW-1185">Reference proteome</keyword>
<keyword evidence="5" id="KW-0133">Cell shape</keyword>
<evidence type="ECO:0000256" key="8">
    <source>
        <dbReference type="SAM" id="Phobius"/>
    </source>
</evidence>
<dbReference type="EMBL" id="PHIG01000007">
    <property type="protein sequence ID" value="PJK31153.1"/>
    <property type="molecule type" value="Genomic_DNA"/>
</dbReference>
<keyword evidence="7 8" id="KW-0472">Membrane</keyword>
<evidence type="ECO:0000313" key="9">
    <source>
        <dbReference type="EMBL" id="PJK31153.1"/>
    </source>
</evidence>
<dbReference type="RefSeq" id="WP_164516705.1">
    <property type="nucleotide sequence ID" value="NZ_PHIG01000007.1"/>
</dbReference>
<dbReference type="GO" id="GO:0005886">
    <property type="term" value="C:plasma membrane"/>
    <property type="evidence" value="ECO:0007669"/>
    <property type="project" value="UniProtKB-SubCell"/>
</dbReference>
<comment type="subcellular location">
    <subcellularLocation>
        <location evidence="1">Cell membrane</location>
        <topology evidence="1">Multi-pass membrane protein</topology>
    </subcellularLocation>
</comment>
<feature type="transmembrane region" description="Helical" evidence="8">
    <location>
        <begin position="107"/>
        <end position="133"/>
    </location>
</feature>
<feature type="transmembrane region" description="Helical" evidence="8">
    <location>
        <begin position="145"/>
        <end position="163"/>
    </location>
</feature>
<feature type="transmembrane region" description="Helical" evidence="8">
    <location>
        <begin position="36"/>
        <end position="54"/>
    </location>
</feature>
<evidence type="ECO:0000256" key="4">
    <source>
        <dbReference type="ARBA" id="ARBA00022692"/>
    </source>
</evidence>
<keyword evidence="3" id="KW-1003">Cell membrane</keyword>
<dbReference type="NCBIfam" id="TIGR03426">
    <property type="entry name" value="shape_MreD"/>
    <property type="match status" value="1"/>
</dbReference>
<name>A0A2M9G615_9PROT</name>
<evidence type="ECO:0000256" key="1">
    <source>
        <dbReference type="ARBA" id="ARBA00004651"/>
    </source>
</evidence>
<keyword evidence="4 8" id="KW-0812">Transmembrane</keyword>
<comment type="caution">
    <text evidence="9">The sequence shown here is derived from an EMBL/GenBank/DDBJ whole genome shotgun (WGS) entry which is preliminary data.</text>
</comment>
<dbReference type="InterPro" id="IPR007227">
    <property type="entry name" value="Cell_shape_determining_MreD"/>
</dbReference>